<reference evidence="2" key="1">
    <citation type="journal article" date="2023" name="Science">
        <title>Genome structures resolve the early diversification of teleost fishes.</title>
        <authorList>
            <person name="Parey E."/>
            <person name="Louis A."/>
            <person name="Montfort J."/>
            <person name="Bouchez O."/>
            <person name="Roques C."/>
            <person name="Iampietro C."/>
            <person name="Lluch J."/>
            <person name="Castinel A."/>
            <person name="Donnadieu C."/>
            <person name="Desvignes T."/>
            <person name="Floi Bucao C."/>
            <person name="Jouanno E."/>
            <person name="Wen M."/>
            <person name="Mejri S."/>
            <person name="Dirks R."/>
            <person name="Jansen H."/>
            <person name="Henkel C."/>
            <person name="Chen W.J."/>
            <person name="Zahm M."/>
            <person name="Cabau C."/>
            <person name="Klopp C."/>
            <person name="Thompson A.W."/>
            <person name="Robinson-Rechavi M."/>
            <person name="Braasch I."/>
            <person name="Lecointre G."/>
            <person name="Bobe J."/>
            <person name="Postlethwait J.H."/>
            <person name="Berthelot C."/>
            <person name="Roest Crollius H."/>
            <person name="Guiguen Y."/>
        </authorList>
    </citation>
    <scope>NUCLEOTIDE SEQUENCE</scope>
    <source>
        <strain evidence="2">WJC10195</strain>
    </source>
</reference>
<dbReference type="Proteomes" id="UP001152622">
    <property type="component" value="Chromosome 3"/>
</dbReference>
<comment type="caution">
    <text evidence="2">The sequence shown here is derived from an EMBL/GenBank/DDBJ whole genome shotgun (WGS) entry which is preliminary data.</text>
</comment>
<feature type="compositionally biased region" description="Polar residues" evidence="1">
    <location>
        <begin position="9"/>
        <end position="20"/>
    </location>
</feature>
<evidence type="ECO:0000313" key="3">
    <source>
        <dbReference type="Proteomes" id="UP001152622"/>
    </source>
</evidence>
<dbReference type="AlphaFoldDB" id="A0A9Q1FUQ6"/>
<feature type="compositionally biased region" description="Polar residues" evidence="1">
    <location>
        <begin position="90"/>
        <end position="101"/>
    </location>
</feature>
<name>A0A9Q1FUQ6_SYNKA</name>
<gene>
    <name evidence="2" type="ORF">SKAU_G00080050</name>
</gene>
<feature type="region of interest" description="Disordered" evidence="1">
    <location>
        <begin position="1"/>
        <end position="35"/>
    </location>
</feature>
<evidence type="ECO:0000313" key="2">
    <source>
        <dbReference type="EMBL" id="KAJ8367977.1"/>
    </source>
</evidence>
<sequence>MDLRRLSADNLSQARDSGSGHTLHAGSWGRLEPQPRLGLDVLPDCNIKKRGETKGCQISQGCEEMMKPGQGSGSSMGADCEGRGGALPHTVSNEAVLSALSTPHPPRLTGDNKTYSNKTITIQTLPRLVARYTRLLALEQGARA</sequence>
<proteinExistence type="predicted"/>
<evidence type="ECO:0000256" key="1">
    <source>
        <dbReference type="SAM" id="MobiDB-lite"/>
    </source>
</evidence>
<keyword evidence="3" id="KW-1185">Reference proteome</keyword>
<dbReference type="EMBL" id="JAINUF010000003">
    <property type="protein sequence ID" value="KAJ8367977.1"/>
    <property type="molecule type" value="Genomic_DNA"/>
</dbReference>
<accession>A0A9Q1FUQ6</accession>
<feature type="region of interest" description="Disordered" evidence="1">
    <location>
        <begin position="67"/>
        <end position="114"/>
    </location>
</feature>
<organism evidence="2 3">
    <name type="scientific">Synaphobranchus kaupii</name>
    <name type="common">Kaup's arrowtooth eel</name>
    <dbReference type="NCBI Taxonomy" id="118154"/>
    <lineage>
        <taxon>Eukaryota</taxon>
        <taxon>Metazoa</taxon>
        <taxon>Chordata</taxon>
        <taxon>Craniata</taxon>
        <taxon>Vertebrata</taxon>
        <taxon>Euteleostomi</taxon>
        <taxon>Actinopterygii</taxon>
        <taxon>Neopterygii</taxon>
        <taxon>Teleostei</taxon>
        <taxon>Anguilliformes</taxon>
        <taxon>Synaphobranchidae</taxon>
        <taxon>Synaphobranchus</taxon>
    </lineage>
</organism>
<protein>
    <submittedName>
        <fullName evidence="2">Uncharacterized protein</fullName>
    </submittedName>
</protein>